<feature type="transmembrane region" description="Helical" evidence="1">
    <location>
        <begin position="331"/>
        <end position="352"/>
    </location>
</feature>
<comment type="caution">
    <text evidence="3">The sequence shown here is derived from an EMBL/GenBank/DDBJ whole genome shotgun (WGS) entry which is preliminary data.</text>
</comment>
<dbReference type="PANTHER" id="PTHR23028">
    <property type="entry name" value="ACETYLTRANSFERASE"/>
    <property type="match status" value="1"/>
</dbReference>
<keyword evidence="3" id="KW-0808">Transferase</keyword>
<feature type="transmembrane region" description="Helical" evidence="1">
    <location>
        <begin position="299"/>
        <end position="319"/>
    </location>
</feature>
<feature type="transmembrane region" description="Helical" evidence="1">
    <location>
        <begin position="48"/>
        <end position="66"/>
    </location>
</feature>
<feature type="domain" description="Acyltransferase 3" evidence="2">
    <location>
        <begin position="12"/>
        <end position="352"/>
    </location>
</feature>
<keyword evidence="4" id="KW-1185">Reference proteome</keyword>
<feature type="transmembrane region" description="Helical" evidence="1">
    <location>
        <begin position="214"/>
        <end position="232"/>
    </location>
</feature>
<evidence type="ECO:0000259" key="2">
    <source>
        <dbReference type="Pfam" id="PF01757"/>
    </source>
</evidence>
<feature type="transmembrane region" description="Helical" evidence="1">
    <location>
        <begin position="239"/>
        <end position="255"/>
    </location>
</feature>
<keyword evidence="3" id="KW-0012">Acyltransferase</keyword>
<feature type="transmembrane region" description="Helical" evidence="1">
    <location>
        <begin position="161"/>
        <end position="180"/>
    </location>
</feature>
<dbReference type="InterPro" id="IPR002656">
    <property type="entry name" value="Acyl_transf_3_dom"/>
</dbReference>
<sequence>MSRMQALKHDIGYLDFVRGWAALIVFVHHAAILGGGPSLFIGSVGKEAVNAFMMASGFLIYFQCSIGRTYSKLQNTSGIYNFYVRRFFRIAPAYYVCLILSLVLASYLGECREAIAAVLPGTATSMDRYYIEDPIQNFFLHVSFIFGLLPSYSYSTPLPDWSLGLEMQFYLVFPIVFFLLRKRFLVFLFSILFFMFFVTYFSKKLGLHYPMPTFLPLMFHNFAAGIVIAHLLTNKNICFRYHFIYCSVIVLFLGVGNRSLFMPALFLFSWWWICWGARKDLLVITPMLKTIFEHKSSKFLSEMSYSVYILHLVLMLPFYSLIVQYSSDSLFFWAASVCSLFIVVLASSYLIYKYIEVPGIALGKKLVSKNSNREQIAVKASG</sequence>
<feature type="transmembrane region" description="Helical" evidence="1">
    <location>
        <begin position="20"/>
        <end position="42"/>
    </location>
</feature>
<accession>A0ABY2AHZ0</accession>
<dbReference type="GO" id="GO:0016746">
    <property type="term" value="F:acyltransferase activity"/>
    <property type="evidence" value="ECO:0007669"/>
    <property type="project" value="UniProtKB-KW"/>
</dbReference>
<reference evidence="3 4" key="1">
    <citation type="submission" date="2019-02" db="EMBL/GenBank/DDBJ databases">
        <title>Corallincola luteus sp. nov., a marine bacterium isolated from surface sediment of Bohai Sea in China.</title>
        <authorList>
            <person name="Ren Q."/>
        </authorList>
    </citation>
    <scope>NUCLEOTIDE SEQUENCE [LARGE SCALE GENOMIC DNA]</scope>
    <source>
        <strain evidence="3 4">DASS28</strain>
    </source>
</reference>
<evidence type="ECO:0000256" key="1">
    <source>
        <dbReference type="SAM" id="Phobius"/>
    </source>
</evidence>
<dbReference type="Proteomes" id="UP000292554">
    <property type="component" value="Unassembled WGS sequence"/>
</dbReference>
<dbReference type="EMBL" id="SJXE01000008">
    <property type="protein sequence ID" value="TCI02255.1"/>
    <property type="molecule type" value="Genomic_DNA"/>
</dbReference>
<keyword evidence="1" id="KW-1133">Transmembrane helix</keyword>
<dbReference type="PANTHER" id="PTHR23028:SF53">
    <property type="entry name" value="ACYL_TRANSF_3 DOMAIN-CONTAINING PROTEIN"/>
    <property type="match status" value="1"/>
</dbReference>
<feature type="transmembrane region" description="Helical" evidence="1">
    <location>
        <begin position="185"/>
        <end position="202"/>
    </location>
</feature>
<evidence type="ECO:0000313" key="3">
    <source>
        <dbReference type="EMBL" id="TCI02255.1"/>
    </source>
</evidence>
<organism evidence="3 4">
    <name type="scientific">Corallincola luteus</name>
    <dbReference type="NCBI Taxonomy" id="1775177"/>
    <lineage>
        <taxon>Bacteria</taxon>
        <taxon>Pseudomonadati</taxon>
        <taxon>Pseudomonadota</taxon>
        <taxon>Gammaproteobacteria</taxon>
        <taxon>Alteromonadales</taxon>
        <taxon>Psychromonadaceae</taxon>
        <taxon>Corallincola</taxon>
    </lineage>
</organism>
<feature type="transmembrane region" description="Helical" evidence="1">
    <location>
        <begin position="87"/>
        <end position="108"/>
    </location>
</feature>
<feature type="transmembrane region" description="Helical" evidence="1">
    <location>
        <begin position="138"/>
        <end position="155"/>
    </location>
</feature>
<gene>
    <name evidence="3" type="ORF">EZV61_15100</name>
</gene>
<keyword evidence="1" id="KW-0812">Transmembrane</keyword>
<keyword evidence="1" id="KW-0472">Membrane</keyword>
<name>A0ABY2AHZ0_9GAMM</name>
<proteinExistence type="predicted"/>
<dbReference type="InterPro" id="IPR050879">
    <property type="entry name" value="Acyltransferase_3"/>
</dbReference>
<protein>
    <submittedName>
        <fullName evidence="3">Acyltransferase</fullName>
    </submittedName>
</protein>
<dbReference type="Pfam" id="PF01757">
    <property type="entry name" value="Acyl_transf_3"/>
    <property type="match status" value="1"/>
</dbReference>
<evidence type="ECO:0000313" key="4">
    <source>
        <dbReference type="Proteomes" id="UP000292554"/>
    </source>
</evidence>